<organism evidence="1 2">
    <name type="scientific">Leptospira yanagawae serovar Saopaulo str. Sao Paulo = ATCC 700523</name>
    <dbReference type="NCBI Taxonomy" id="1249483"/>
    <lineage>
        <taxon>Bacteria</taxon>
        <taxon>Pseudomonadati</taxon>
        <taxon>Spirochaetota</taxon>
        <taxon>Spirochaetia</taxon>
        <taxon>Leptospirales</taxon>
        <taxon>Leptospiraceae</taxon>
        <taxon>Leptospira</taxon>
    </lineage>
</organism>
<evidence type="ECO:0000313" key="1">
    <source>
        <dbReference type="EMBL" id="EOQ90005.1"/>
    </source>
</evidence>
<comment type="caution">
    <text evidence="1">The sequence shown here is derived from an EMBL/GenBank/DDBJ whole genome shotgun (WGS) entry which is preliminary data.</text>
</comment>
<accession>A0A5E8HFE1</accession>
<proteinExistence type="predicted"/>
<evidence type="ECO:0000313" key="2">
    <source>
        <dbReference type="Proteomes" id="UP000013996"/>
    </source>
</evidence>
<dbReference type="AlphaFoldDB" id="A0A5E8HFE1"/>
<sequence>MWEKIPARTPTIKPNACLLGIQSYRKILKKLRSFTHLHSF</sequence>
<reference evidence="1 2" key="1">
    <citation type="submission" date="2013-04" db="EMBL/GenBank/DDBJ databases">
        <authorList>
            <person name="Harkins D.M."/>
            <person name="Durkin A.S."/>
            <person name="Brinkac L.M."/>
            <person name="Haft D.H."/>
            <person name="Selengut J.D."/>
            <person name="Sanka R."/>
            <person name="DePew J."/>
            <person name="Purushe J."/>
            <person name="Hartskeerl R.A."/>
            <person name="Ahmed A."/>
            <person name="van der Linden H."/>
            <person name="Goris M.G.A."/>
            <person name="Vinetz J.M."/>
            <person name="Sutton G.G."/>
            <person name="Nierman W.C."/>
            <person name="Fouts D.E."/>
        </authorList>
    </citation>
    <scope>NUCLEOTIDE SEQUENCE [LARGE SCALE GENOMIC DNA]</scope>
    <source>
        <strain evidence="1 2">Sao Paulo</strain>
    </source>
</reference>
<protein>
    <submittedName>
        <fullName evidence="1">Uncharacterized protein</fullName>
    </submittedName>
</protein>
<gene>
    <name evidence="1" type="ORF">LEP1GSC202_0824</name>
</gene>
<dbReference type="Proteomes" id="UP000013996">
    <property type="component" value="Unassembled WGS sequence"/>
</dbReference>
<dbReference type="EMBL" id="AOGX02000015">
    <property type="protein sequence ID" value="EOQ90005.1"/>
    <property type="molecule type" value="Genomic_DNA"/>
</dbReference>
<name>A0A5E8HFE1_9LEPT</name>